<dbReference type="eggNOG" id="COG2221">
    <property type="taxonomic scope" value="Bacteria"/>
</dbReference>
<dbReference type="GO" id="GO:0015995">
    <property type="term" value="P:chlorophyll biosynthetic process"/>
    <property type="evidence" value="ECO:0007669"/>
    <property type="project" value="InterPro"/>
</dbReference>
<reference evidence="6 7" key="1">
    <citation type="submission" date="2007-10" db="EMBL/GenBank/DDBJ databases">
        <title>Complete sequence of Desulfococcus oleovorans Hxd3.</title>
        <authorList>
            <consortium name="US DOE Joint Genome Institute"/>
            <person name="Copeland A."/>
            <person name="Lucas S."/>
            <person name="Lapidus A."/>
            <person name="Barry K."/>
            <person name="Glavina del Rio T."/>
            <person name="Dalin E."/>
            <person name="Tice H."/>
            <person name="Pitluck S."/>
            <person name="Kiss H."/>
            <person name="Brettin T."/>
            <person name="Bruce D."/>
            <person name="Detter J.C."/>
            <person name="Han C."/>
            <person name="Schmutz J."/>
            <person name="Larimer F."/>
            <person name="Land M."/>
            <person name="Hauser L."/>
            <person name="Kyrpides N."/>
            <person name="Kim E."/>
            <person name="Wawrik B."/>
            <person name="Richardson P."/>
        </authorList>
    </citation>
    <scope>NUCLEOTIDE SEQUENCE [LARGE SCALE GENOMIC DNA]</scope>
    <source>
        <strain evidence="7">DSM 6200 / JCM 39069 / Hxd3</strain>
    </source>
</reference>
<dbReference type="Gene3D" id="3.30.413.10">
    <property type="entry name" value="Sulfite Reductase Hemoprotein, domain 1"/>
    <property type="match status" value="1"/>
</dbReference>
<sequence>MKWTDEAEAAIKKVPFFVRKKVRARVESEAAARGRQKVTINEVNTTRKRFLENMSAEVKGYQLDSCFSQGSCPNMANSTGRLAERIEALLKKEDLAGFLRRTVGGNIKFHHEFRVTLAECPNACSQPQIKDIGIVGACLPEITDADCTLCGACVAACRDPAVCLDEANTRPVIDPGLCLACGACAKACPTGTITEGQKGYRILLGGKLGRHPKLARPLDGIFSEDQVIDIIRRCITFYKANSKKGARFADIYTGPKDIGLSQP</sequence>
<keyword evidence="1" id="KW-0004">4Fe-4S</keyword>
<dbReference type="InterPro" id="IPR045854">
    <property type="entry name" value="NO2/SO3_Rdtase_4Fe4S_sf"/>
</dbReference>
<dbReference type="GO" id="GO:0051539">
    <property type="term" value="F:4 iron, 4 sulfur cluster binding"/>
    <property type="evidence" value="ECO:0007669"/>
    <property type="project" value="UniProtKB-KW"/>
</dbReference>
<evidence type="ECO:0000256" key="4">
    <source>
        <dbReference type="ARBA" id="ARBA00023014"/>
    </source>
</evidence>
<feature type="domain" description="4Fe-4S ferredoxin-type" evidence="5">
    <location>
        <begin position="169"/>
        <end position="198"/>
    </location>
</feature>
<dbReference type="STRING" id="96561.Dole_0748"/>
<dbReference type="Proteomes" id="UP000008561">
    <property type="component" value="Chromosome"/>
</dbReference>
<dbReference type="PANTHER" id="PTHR24960">
    <property type="entry name" value="PHOTOSYSTEM I IRON-SULFUR CENTER-RELATED"/>
    <property type="match status" value="1"/>
</dbReference>
<accession>A8ZV97</accession>
<organism evidence="6 7">
    <name type="scientific">Desulfosudis oleivorans (strain DSM 6200 / JCM 39069 / Hxd3)</name>
    <name type="common">Desulfococcus oleovorans</name>
    <dbReference type="NCBI Taxonomy" id="96561"/>
    <lineage>
        <taxon>Bacteria</taxon>
        <taxon>Pseudomonadati</taxon>
        <taxon>Thermodesulfobacteriota</taxon>
        <taxon>Desulfobacteria</taxon>
        <taxon>Desulfobacterales</taxon>
        <taxon>Desulfosudaceae</taxon>
        <taxon>Desulfosudis</taxon>
    </lineage>
</organism>
<keyword evidence="7" id="KW-1185">Reference proteome</keyword>
<dbReference type="PROSITE" id="PS00198">
    <property type="entry name" value="4FE4S_FER_1"/>
    <property type="match status" value="1"/>
</dbReference>
<dbReference type="GO" id="GO:0046872">
    <property type="term" value="F:metal ion binding"/>
    <property type="evidence" value="ECO:0007669"/>
    <property type="project" value="UniProtKB-KW"/>
</dbReference>
<dbReference type="GO" id="GO:0020037">
    <property type="term" value="F:heme binding"/>
    <property type="evidence" value="ECO:0007669"/>
    <property type="project" value="InterPro"/>
</dbReference>
<dbReference type="Pfam" id="PF00037">
    <property type="entry name" value="Fer4"/>
    <property type="match status" value="1"/>
</dbReference>
<dbReference type="Pfam" id="PF08369">
    <property type="entry name" value="PCP_red"/>
    <property type="match status" value="1"/>
</dbReference>
<protein>
    <submittedName>
        <fullName evidence="6">Proto-chlorophyllide reductase 57 kD subunit</fullName>
    </submittedName>
</protein>
<evidence type="ECO:0000259" key="5">
    <source>
        <dbReference type="PROSITE" id="PS51379"/>
    </source>
</evidence>
<dbReference type="Gene3D" id="3.30.70.20">
    <property type="match status" value="1"/>
</dbReference>
<dbReference type="InterPro" id="IPR050157">
    <property type="entry name" value="PSI_iron-sulfur_center"/>
</dbReference>
<dbReference type="InterPro" id="IPR017896">
    <property type="entry name" value="4Fe4S_Fe-S-bd"/>
</dbReference>
<dbReference type="AlphaFoldDB" id="A8ZV97"/>
<dbReference type="OrthoDB" id="9800558at2"/>
<dbReference type="EMBL" id="CP000859">
    <property type="protein sequence ID" value="ABW66558.1"/>
    <property type="molecule type" value="Genomic_DNA"/>
</dbReference>
<dbReference type="SUPFAM" id="SSF56014">
    <property type="entry name" value="Nitrite and sulphite reductase 4Fe-4S domain-like"/>
    <property type="match status" value="1"/>
</dbReference>
<proteinExistence type="predicted"/>
<dbReference type="InterPro" id="IPR042298">
    <property type="entry name" value="P-CP_red_C"/>
</dbReference>
<name>A8ZV97_DESOH</name>
<evidence type="ECO:0000256" key="2">
    <source>
        <dbReference type="ARBA" id="ARBA00022723"/>
    </source>
</evidence>
<keyword evidence="4" id="KW-0411">Iron-sulfur</keyword>
<dbReference type="PANTHER" id="PTHR24960:SF79">
    <property type="entry name" value="PHOTOSYSTEM I IRON-SULFUR CENTER"/>
    <property type="match status" value="1"/>
</dbReference>
<evidence type="ECO:0000256" key="1">
    <source>
        <dbReference type="ARBA" id="ARBA00022485"/>
    </source>
</evidence>
<dbReference type="GO" id="GO:0016491">
    <property type="term" value="F:oxidoreductase activity"/>
    <property type="evidence" value="ECO:0007669"/>
    <property type="project" value="InterPro"/>
</dbReference>
<dbReference type="Pfam" id="PF01077">
    <property type="entry name" value="NIR_SIR"/>
    <property type="match status" value="1"/>
</dbReference>
<dbReference type="InterPro" id="IPR006067">
    <property type="entry name" value="NO2/SO3_Rdtase_4Fe4S_dom"/>
</dbReference>
<dbReference type="Gene3D" id="1.10.8.550">
    <property type="entry name" value="Proto-chlorophyllide reductase 57 kD subunit B"/>
    <property type="match status" value="1"/>
</dbReference>
<dbReference type="InterPro" id="IPR017900">
    <property type="entry name" value="4Fe4S_Fe_S_CS"/>
</dbReference>
<keyword evidence="2" id="KW-0479">Metal-binding</keyword>
<dbReference type="GO" id="GO:0015979">
    <property type="term" value="P:photosynthesis"/>
    <property type="evidence" value="ECO:0007669"/>
    <property type="project" value="InterPro"/>
</dbReference>
<dbReference type="KEGG" id="dol:Dole_0748"/>
<dbReference type="SUPFAM" id="SSF54862">
    <property type="entry name" value="4Fe-4S ferredoxins"/>
    <property type="match status" value="1"/>
</dbReference>
<evidence type="ECO:0000256" key="3">
    <source>
        <dbReference type="ARBA" id="ARBA00023004"/>
    </source>
</evidence>
<dbReference type="InterPro" id="IPR013580">
    <property type="entry name" value="LI-POR_suB-like_C"/>
</dbReference>
<gene>
    <name evidence="6" type="ordered locus">Dole_0748</name>
</gene>
<feature type="domain" description="4Fe-4S ferredoxin-type" evidence="5">
    <location>
        <begin position="138"/>
        <end position="167"/>
    </location>
</feature>
<dbReference type="HOGENOM" id="CLU_072599_2_0_7"/>
<dbReference type="PROSITE" id="PS51379">
    <property type="entry name" value="4FE4S_FER_2"/>
    <property type="match status" value="2"/>
</dbReference>
<keyword evidence="3" id="KW-0408">Iron</keyword>
<evidence type="ECO:0000313" key="6">
    <source>
        <dbReference type="EMBL" id="ABW66558.1"/>
    </source>
</evidence>
<dbReference type="RefSeq" id="WP_012174176.1">
    <property type="nucleotide sequence ID" value="NC_009943.1"/>
</dbReference>
<evidence type="ECO:0000313" key="7">
    <source>
        <dbReference type="Proteomes" id="UP000008561"/>
    </source>
</evidence>